<evidence type="ECO:0000256" key="1">
    <source>
        <dbReference type="SAM" id="Coils"/>
    </source>
</evidence>
<name>A0A8S2SFG6_9BILA</name>
<dbReference type="InterPro" id="IPR027417">
    <property type="entry name" value="P-loop_NTPase"/>
</dbReference>
<evidence type="ECO:0000313" key="4">
    <source>
        <dbReference type="EMBL" id="CAF4226886.1"/>
    </source>
</evidence>
<feature type="non-terminal residue" evidence="4">
    <location>
        <position position="441"/>
    </location>
</feature>
<accession>A0A8S2SFG6</accession>
<dbReference type="Gene3D" id="3.40.50.300">
    <property type="entry name" value="P-loop containing nucleotide triphosphate hydrolases"/>
    <property type="match status" value="1"/>
</dbReference>
<dbReference type="SUPFAM" id="SSF52540">
    <property type="entry name" value="P-loop containing nucleoside triphosphate hydrolases"/>
    <property type="match status" value="2"/>
</dbReference>
<proteinExistence type="predicted"/>
<organism evidence="4 5">
    <name type="scientific">Didymodactylos carnosus</name>
    <dbReference type="NCBI Taxonomy" id="1234261"/>
    <lineage>
        <taxon>Eukaryota</taxon>
        <taxon>Metazoa</taxon>
        <taxon>Spiralia</taxon>
        <taxon>Gnathifera</taxon>
        <taxon>Rotifera</taxon>
        <taxon>Eurotatoria</taxon>
        <taxon>Bdelloidea</taxon>
        <taxon>Philodinida</taxon>
        <taxon>Philodinidae</taxon>
        <taxon>Didymodactylos</taxon>
    </lineage>
</organism>
<protein>
    <submittedName>
        <fullName evidence="4">Uncharacterized protein</fullName>
    </submittedName>
</protein>
<comment type="caution">
    <text evidence="4">The sequence shown here is derived from an EMBL/GenBank/DDBJ whole genome shotgun (WGS) entry which is preliminary data.</text>
</comment>
<evidence type="ECO:0000256" key="2">
    <source>
        <dbReference type="SAM" id="MobiDB-lite"/>
    </source>
</evidence>
<keyword evidence="1" id="KW-0175">Coiled coil</keyword>
<dbReference type="EMBL" id="CAJOBA010049732">
    <property type="protein sequence ID" value="CAF4226886.1"/>
    <property type="molecule type" value="Genomic_DNA"/>
</dbReference>
<dbReference type="Proteomes" id="UP000677228">
    <property type="component" value="Unassembled WGS sequence"/>
</dbReference>
<reference evidence="4" key="1">
    <citation type="submission" date="2021-02" db="EMBL/GenBank/DDBJ databases">
        <authorList>
            <person name="Nowell W R."/>
        </authorList>
    </citation>
    <scope>NUCLEOTIDE SEQUENCE</scope>
</reference>
<dbReference type="AlphaFoldDB" id="A0A8S2SFG6"/>
<feature type="coiled-coil region" evidence="1">
    <location>
        <begin position="83"/>
        <end position="110"/>
    </location>
</feature>
<dbReference type="EMBL" id="CAJNOK010027951">
    <property type="protein sequence ID" value="CAF1428217.1"/>
    <property type="molecule type" value="Genomic_DNA"/>
</dbReference>
<evidence type="ECO:0000313" key="5">
    <source>
        <dbReference type="Proteomes" id="UP000682733"/>
    </source>
</evidence>
<feature type="compositionally biased region" description="Basic and acidic residues" evidence="2">
    <location>
        <begin position="140"/>
        <end position="152"/>
    </location>
</feature>
<feature type="region of interest" description="Disordered" evidence="2">
    <location>
        <begin position="133"/>
        <end position="152"/>
    </location>
</feature>
<evidence type="ECO:0000313" key="3">
    <source>
        <dbReference type="EMBL" id="CAF1428217.1"/>
    </source>
</evidence>
<gene>
    <name evidence="3" type="ORF">OVA965_LOCUS33938</name>
    <name evidence="4" type="ORF">TMI583_LOCUS34843</name>
</gene>
<sequence length="441" mass="49534">MQHPYAKLTINNLLAAVENDQHSDMHQSYGNIQDENESSVYSTESKALHWHEQSENTISKEGNDYSLEEQLKNGLEKLKIRDANLISQKIQRTEERIKDYKEEEKQEDIEKEQKYLWELQKLQKISEKIYSKSASGISNKDSESNVDRTDRQDVASSSNIIALEKNKKILHLNELREDSATMPPCAEKTILGLLEHFEQKLLEDYLYSQEQNLIIEMLSELYDQIKRQGLLSEEIQTSLQNLSIAVNSGNDLSSADILHELQKRIRPLNVPEIQRLVSKAKKAAELIRNKDIILLVGETGSGKSTTIQFLAGSVMKEIQVEIEPGKFLEHITAVGPVKNTGLNNVTSSPFHKSETRYIAPVTIQLKDILDSHETDVITLCDAPGFADTAGAEVDIANSVGVIEALKGTKSVKILALSSYQSLGDKGDGIQKMAHILINMMH</sequence>
<dbReference type="Proteomes" id="UP000682733">
    <property type="component" value="Unassembled WGS sequence"/>
</dbReference>